<dbReference type="Proteomes" id="UP000326939">
    <property type="component" value="Chromosome 14"/>
</dbReference>
<sequence>MYFSIHVNGDDGVDEGDYMQWYWKITRQVVRRPEDDTKPSMATEDIDEPQPCKDVTNVNDSQPCHVTIEVNMRQVKGPSSQLIR</sequence>
<evidence type="ECO:0000313" key="3">
    <source>
        <dbReference type="Proteomes" id="UP000326939"/>
    </source>
</evidence>
<evidence type="ECO:0000256" key="1">
    <source>
        <dbReference type="SAM" id="MobiDB-lite"/>
    </source>
</evidence>
<dbReference type="EMBL" id="VDCV01000014">
    <property type="protein sequence ID" value="KAB5527708.1"/>
    <property type="molecule type" value="Genomic_DNA"/>
</dbReference>
<name>A0A5N5K836_9ROSI</name>
<protein>
    <submittedName>
        <fullName evidence="2">Uncharacterized protein</fullName>
    </submittedName>
</protein>
<proteinExistence type="predicted"/>
<evidence type="ECO:0000313" key="2">
    <source>
        <dbReference type="EMBL" id="KAB5527708.1"/>
    </source>
</evidence>
<dbReference type="AlphaFoldDB" id="A0A5N5K836"/>
<gene>
    <name evidence="2" type="ORF">DKX38_021555</name>
</gene>
<comment type="caution">
    <text evidence="2">The sequence shown here is derived from an EMBL/GenBank/DDBJ whole genome shotgun (WGS) entry which is preliminary data.</text>
</comment>
<keyword evidence="3" id="KW-1185">Reference proteome</keyword>
<feature type="region of interest" description="Disordered" evidence="1">
    <location>
        <begin position="33"/>
        <end position="59"/>
    </location>
</feature>
<reference evidence="3" key="1">
    <citation type="journal article" date="2019" name="Gigascience">
        <title>De novo genome assembly of the endangered Acer yangbiense, a plant species with extremely small populations endemic to Yunnan Province, China.</title>
        <authorList>
            <person name="Yang J."/>
            <person name="Wariss H.M."/>
            <person name="Tao L."/>
            <person name="Zhang R."/>
            <person name="Yun Q."/>
            <person name="Hollingsworth P."/>
            <person name="Dao Z."/>
            <person name="Luo G."/>
            <person name="Guo H."/>
            <person name="Ma Y."/>
            <person name="Sun W."/>
        </authorList>
    </citation>
    <scope>NUCLEOTIDE SEQUENCE [LARGE SCALE GENOMIC DNA]</scope>
    <source>
        <strain evidence="3">cv. br00</strain>
    </source>
</reference>
<organism evidence="2 3">
    <name type="scientific">Salix brachista</name>
    <dbReference type="NCBI Taxonomy" id="2182728"/>
    <lineage>
        <taxon>Eukaryota</taxon>
        <taxon>Viridiplantae</taxon>
        <taxon>Streptophyta</taxon>
        <taxon>Embryophyta</taxon>
        <taxon>Tracheophyta</taxon>
        <taxon>Spermatophyta</taxon>
        <taxon>Magnoliopsida</taxon>
        <taxon>eudicotyledons</taxon>
        <taxon>Gunneridae</taxon>
        <taxon>Pentapetalae</taxon>
        <taxon>rosids</taxon>
        <taxon>fabids</taxon>
        <taxon>Malpighiales</taxon>
        <taxon>Salicaceae</taxon>
        <taxon>Saliceae</taxon>
        <taxon>Salix</taxon>
    </lineage>
</organism>
<accession>A0A5N5K836</accession>